<comment type="caution">
    <text evidence="1">The sequence shown here is derived from an EMBL/GenBank/DDBJ whole genome shotgun (WGS) entry which is preliminary data.</text>
</comment>
<dbReference type="EMBL" id="LJCS01000097">
    <property type="protein sequence ID" value="KOY60349.1"/>
    <property type="molecule type" value="Genomic_DNA"/>
</dbReference>
<evidence type="ECO:0000313" key="2">
    <source>
        <dbReference type="Proteomes" id="UP000037727"/>
    </source>
</evidence>
<keyword evidence="2" id="KW-1185">Reference proteome</keyword>
<protein>
    <submittedName>
        <fullName evidence="1">Uncharacterized protein</fullName>
    </submittedName>
</protein>
<evidence type="ECO:0000313" key="1">
    <source>
        <dbReference type="EMBL" id="KOY60349.1"/>
    </source>
</evidence>
<proteinExistence type="predicted"/>
<name>A0ABR5K6U0_9GAMM</name>
<dbReference type="Proteomes" id="UP000037727">
    <property type="component" value="Unassembled WGS sequence"/>
</dbReference>
<accession>A0ABR5K6U0</accession>
<sequence length="62" mass="6620">MRSLAASLQIEIYWVCSAAPTATGASNGIGILTSPVYLIFCNTKNIFKLLFQLLTGNSNAPN</sequence>
<gene>
    <name evidence="1" type="ORF">AM629_19900</name>
</gene>
<reference evidence="1 2" key="1">
    <citation type="submission" date="2015-09" db="EMBL/GenBank/DDBJ databases">
        <title>Draft genome sequence and assembly of Photorhabdus sp. VMG, a bacterial symbiont associated with Heterorhabditis zealandica.</title>
        <authorList>
            <person name="Naidoo S."/>
            <person name="Featherston J."/>
            <person name="Mothupi B."/>
            <person name="Gray V.M."/>
        </authorList>
    </citation>
    <scope>NUCLEOTIDE SEQUENCE [LARGE SCALE GENOMIC DNA]</scope>
    <source>
        <strain evidence="1 2">VMG</strain>
    </source>
</reference>
<organism evidence="1 2">
    <name type="scientific">Photorhabdus heterorhabditis</name>
    <dbReference type="NCBI Taxonomy" id="880156"/>
    <lineage>
        <taxon>Bacteria</taxon>
        <taxon>Pseudomonadati</taxon>
        <taxon>Pseudomonadota</taxon>
        <taxon>Gammaproteobacteria</taxon>
        <taxon>Enterobacterales</taxon>
        <taxon>Morganellaceae</taxon>
        <taxon>Photorhabdus</taxon>
    </lineage>
</organism>